<feature type="domain" description="Reverse transcriptase Ty1/copia-type" evidence="1">
    <location>
        <begin position="115"/>
        <end position="274"/>
    </location>
</feature>
<name>A0A9Q3CR38_9BASI</name>
<dbReference type="CDD" id="cd09272">
    <property type="entry name" value="RNase_HI_RT_Ty1"/>
    <property type="match status" value="1"/>
</dbReference>
<dbReference type="AlphaFoldDB" id="A0A9Q3CR38"/>
<dbReference type="EMBL" id="AVOT02008946">
    <property type="protein sequence ID" value="MBW0487041.1"/>
    <property type="molecule type" value="Genomic_DNA"/>
</dbReference>
<evidence type="ECO:0000313" key="3">
    <source>
        <dbReference type="Proteomes" id="UP000765509"/>
    </source>
</evidence>
<dbReference type="PANTHER" id="PTHR11439">
    <property type="entry name" value="GAG-POL-RELATED RETROTRANSPOSON"/>
    <property type="match status" value="1"/>
</dbReference>
<accession>A0A9Q3CR38</accession>
<sequence>MLVRPATSTASKGAINFLLNKLNLGDFSAEHTVEAQDMASNCVANKFLRPPKLYTEAMKQPDIMACQQAIKQEIENMKNHAVFEISPLPANTKPIRGGWVFLKNRHQEPVKPDTLLLTVAVHLKWHTSSFDFIATYLNAEIDKEQWIRPPEGMVVPKGLDCKLKKALYGTHQEGCGWWTHLRKSLETHRYSLSSYDTSVFFNKSTNIIIWLHVDDGVVFGKNKEYIENLHLSLATEFGVKWSHELDSIVGLNIQRDAHGFHISQVRLIKSILTNHWDQKADYYSPLPVKCDFLTLPVQDETIQQHDVISAVGTLSYVVTVTGPNLAYAVSLLERYSMRPGVFHWRGLQHVLGYLNKTQHYCLSLTPDPGKLELKVYSDASWGGEFSRSAHRYITTFLGCPISWCAKRLATVASSSCHAEFMALATAARHGQWLQHLLLEVLSLKFTIQLRCDNASCIKITKDCSSNKCTRHSDRDFFPPTNYCTMDQLPYIGSLHFIFYTLKDGLRFEGCSTEESLDSVAYVWQTSFSVGEYGGRSVFVYAGRQAPALTSIRTDINPADPIQCMWGNSSKEPNLVRPAKPPNFSFIAHDIKFYSTSLN</sequence>
<gene>
    <name evidence="2" type="ORF">O181_026756</name>
</gene>
<proteinExistence type="predicted"/>
<evidence type="ECO:0000313" key="2">
    <source>
        <dbReference type="EMBL" id="MBW0487041.1"/>
    </source>
</evidence>
<dbReference type="OrthoDB" id="7691805at2759"/>
<dbReference type="PANTHER" id="PTHR11439:SF467">
    <property type="entry name" value="INTEGRASE CATALYTIC DOMAIN-CONTAINING PROTEIN"/>
    <property type="match status" value="1"/>
</dbReference>
<protein>
    <recommendedName>
        <fullName evidence="1">Reverse transcriptase Ty1/copia-type domain-containing protein</fullName>
    </recommendedName>
</protein>
<dbReference type="Pfam" id="PF07727">
    <property type="entry name" value="RVT_2"/>
    <property type="match status" value="1"/>
</dbReference>
<keyword evidence="3" id="KW-1185">Reference proteome</keyword>
<organism evidence="2 3">
    <name type="scientific">Austropuccinia psidii MF-1</name>
    <dbReference type="NCBI Taxonomy" id="1389203"/>
    <lineage>
        <taxon>Eukaryota</taxon>
        <taxon>Fungi</taxon>
        <taxon>Dikarya</taxon>
        <taxon>Basidiomycota</taxon>
        <taxon>Pucciniomycotina</taxon>
        <taxon>Pucciniomycetes</taxon>
        <taxon>Pucciniales</taxon>
        <taxon>Sphaerophragmiaceae</taxon>
        <taxon>Austropuccinia</taxon>
    </lineage>
</organism>
<reference evidence="2" key="1">
    <citation type="submission" date="2021-03" db="EMBL/GenBank/DDBJ databases">
        <title>Draft genome sequence of rust myrtle Austropuccinia psidii MF-1, a brazilian biotype.</title>
        <authorList>
            <person name="Quecine M.C."/>
            <person name="Pachon D.M.R."/>
            <person name="Bonatelli M.L."/>
            <person name="Correr F.H."/>
            <person name="Franceschini L.M."/>
            <person name="Leite T.F."/>
            <person name="Margarido G.R.A."/>
            <person name="Almeida C.A."/>
            <person name="Ferrarezi J.A."/>
            <person name="Labate C.A."/>
        </authorList>
    </citation>
    <scope>NUCLEOTIDE SEQUENCE</scope>
    <source>
        <strain evidence="2">MF-1</strain>
    </source>
</reference>
<evidence type="ECO:0000259" key="1">
    <source>
        <dbReference type="Pfam" id="PF07727"/>
    </source>
</evidence>
<dbReference type="InterPro" id="IPR013103">
    <property type="entry name" value="RVT_2"/>
</dbReference>
<comment type="caution">
    <text evidence="2">The sequence shown here is derived from an EMBL/GenBank/DDBJ whole genome shotgun (WGS) entry which is preliminary data.</text>
</comment>
<dbReference type="Proteomes" id="UP000765509">
    <property type="component" value="Unassembled WGS sequence"/>
</dbReference>